<protein>
    <submittedName>
        <fullName evidence="1">Uncharacterized protein</fullName>
    </submittedName>
</protein>
<evidence type="ECO:0000313" key="2">
    <source>
        <dbReference type="Proteomes" id="UP000267900"/>
    </source>
</evidence>
<dbReference type="Proteomes" id="UP000267900">
    <property type="component" value="Chromosome"/>
</dbReference>
<name>A0A3S9PD15_STRLT</name>
<keyword evidence="2" id="KW-1185">Reference proteome</keyword>
<reference evidence="1 2" key="1">
    <citation type="submission" date="2018-12" db="EMBL/GenBank/DDBJ databases">
        <title>The whole draft genome of Streptomyce luteoverticillatus CGMCC 15060.</title>
        <authorList>
            <person name="Feng Z."/>
            <person name="Chen G."/>
            <person name="Zhang J."/>
            <person name="Zhu H."/>
            <person name="Yu X."/>
            <person name="Zhang W."/>
            <person name="Zhang X."/>
        </authorList>
    </citation>
    <scope>NUCLEOTIDE SEQUENCE [LARGE SCALE GENOMIC DNA]</scope>
    <source>
        <strain evidence="1 2">CGMCC 15060</strain>
    </source>
</reference>
<dbReference type="OrthoDB" id="4304722at2"/>
<organism evidence="1 2">
    <name type="scientific">Streptomyces luteoverticillatus</name>
    <name type="common">Streptoverticillium luteoverticillatus</name>
    <dbReference type="NCBI Taxonomy" id="66425"/>
    <lineage>
        <taxon>Bacteria</taxon>
        <taxon>Bacillati</taxon>
        <taxon>Actinomycetota</taxon>
        <taxon>Actinomycetes</taxon>
        <taxon>Kitasatosporales</taxon>
        <taxon>Streptomycetaceae</taxon>
        <taxon>Streptomyces</taxon>
    </lineage>
</organism>
<proteinExistence type="predicted"/>
<accession>A0A3S9PD15</accession>
<evidence type="ECO:0000313" key="1">
    <source>
        <dbReference type="EMBL" id="AZQ70309.1"/>
    </source>
</evidence>
<sequence length="78" mass="8596">MARRKSRAGNGPSNEALRIARTIAYYGACLDRGVTHEQARALWAHDMTQPFTSCPEDVPPVLLARLEAEARRDAEAST</sequence>
<gene>
    <name evidence="1" type="ORF">EKH77_02930</name>
</gene>
<dbReference type="AlphaFoldDB" id="A0A3S9PD15"/>
<dbReference type="EMBL" id="CP034587">
    <property type="protein sequence ID" value="AZQ70309.1"/>
    <property type="molecule type" value="Genomic_DNA"/>
</dbReference>
<dbReference type="RefSeq" id="WP_126912874.1">
    <property type="nucleotide sequence ID" value="NZ_CP034587.1"/>
</dbReference>